<reference evidence="1" key="3">
    <citation type="submission" date="2021-05" db="UniProtKB">
        <authorList>
            <consortium name="EnsemblPlants"/>
        </authorList>
    </citation>
    <scope>IDENTIFICATION</scope>
    <source>
        <strain evidence="1">cv. B73</strain>
    </source>
</reference>
<accession>A0A804R597</accession>
<reference evidence="1" key="2">
    <citation type="submission" date="2019-07" db="EMBL/GenBank/DDBJ databases">
        <authorList>
            <person name="Seetharam A."/>
            <person name="Woodhouse M."/>
            <person name="Cannon E."/>
        </authorList>
    </citation>
    <scope>NUCLEOTIDE SEQUENCE [LARGE SCALE GENOMIC DNA]</scope>
    <source>
        <strain evidence="1">cv. B73</strain>
    </source>
</reference>
<dbReference type="Gramene" id="Zm00001eb397540_T001">
    <property type="protein sequence ID" value="Zm00001eb397540_P001"/>
    <property type="gene ID" value="Zm00001eb397540"/>
</dbReference>
<dbReference type="InParanoid" id="A0A804R597"/>
<sequence length="226" mass="23913">MGGRAMVCVIDGARGRGWGRQNTAALLEKVLSRLGGRPCPAVVAMDGGRRAVAGPIAAVVEVVIEVFIRLMLRGGFPFVEVDDELDDIMAPLSDVVPRTTRESSALATTMRSPFDDGQRGAAALDRVQAAAALELAKHSGERWSAFRSNPTLVIAGIDILIGVGVAAQLHLDGVGVDNLHLVRVGISNLHLVGAPPRYYPSSSQIESADVISLICACSDLRIYLHP</sequence>
<protein>
    <submittedName>
        <fullName evidence="1">Uncharacterized protein</fullName>
    </submittedName>
</protein>
<keyword evidence="2" id="KW-1185">Reference proteome</keyword>
<evidence type="ECO:0000313" key="2">
    <source>
        <dbReference type="Proteomes" id="UP000007305"/>
    </source>
</evidence>
<dbReference type="EnsemblPlants" id="Zm00001eb397540_T001">
    <property type="protein sequence ID" value="Zm00001eb397540_P001"/>
    <property type="gene ID" value="Zm00001eb397540"/>
</dbReference>
<evidence type="ECO:0000313" key="1">
    <source>
        <dbReference type="EnsemblPlants" id="Zm00001eb397540_P001"/>
    </source>
</evidence>
<reference evidence="2" key="1">
    <citation type="journal article" date="2009" name="Science">
        <title>The B73 maize genome: complexity, diversity, and dynamics.</title>
        <authorList>
            <person name="Schnable P.S."/>
            <person name="Ware D."/>
            <person name="Fulton R.S."/>
            <person name="Stein J.C."/>
            <person name="Wei F."/>
            <person name="Pasternak S."/>
            <person name="Liang C."/>
            <person name="Zhang J."/>
            <person name="Fulton L."/>
            <person name="Graves T.A."/>
            <person name="Minx P."/>
            <person name="Reily A.D."/>
            <person name="Courtney L."/>
            <person name="Kruchowski S.S."/>
            <person name="Tomlinson C."/>
            <person name="Strong C."/>
            <person name="Delehaunty K."/>
            <person name="Fronick C."/>
            <person name="Courtney B."/>
            <person name="Rock S.M."/>
            <person name="Belter E."/>
            <person name="Du F."/>
            <person name="Kim K."/>
            <person name="Abbott R.M."/>
            <person name="Cotton M."/>
            <person name="Levy A."/>
            <person name="Marchetto P."/>
            <person name="Ochoa K."/>
            <person name="Jackson S.M."/>
            <person name="Gillam B."/>
            <person name="Chen W."/>
            <person name="Yan L."/>
            <person name="Higginbotham J."/>
            <person name="Cardenas M."/>
            <person name="Waligorski J."/>
            <person name="Applebaum E."/>
            <person name="Phelps L."/>
            <person name="Falcone J."/>
            <person name="Kanchi K."/>
            <person name="Thane T."/>
            <person name="Scimone A."/>
            <person name="Thane N."/>
            <person name="Henke J."/>
            <person name="Wang T."/>
            <person name="Ruppert J."/>
            <person name="Shah N."/>
            <person name="Rotter K."/>
            <person name="Hodges J."/>
            <person name="Ingenthron E."/>
            <person name="Cordes M."/>
            <person name="Kohlberg S."/>
            <person name="Sgro J."/>
            <person name="Delgado B."/>
            <person name="Mead K."/>
            <person name="Chinwalla A."/>
            <person name="Leonard S."/>
            <person name="Crouse K."/>
            <person name="Collura K."/>
            <person name="Kudrna D."/>
            <person name="Currie J."/>
            <person name="He R."/>
            <person name="Angelova A."/>
            <person name="Rajasekar S."/>
            <person name="Mueller T."/>
            <person name="Lomeli R."/>
            <person name="Scara G."/>
            <person name="Ko A."/>
            <person name="Delaney K."/>
            <person name="Wissotski M."/>
            <person name="Lopez G."/>
            <person name="Campos D."/>
            <person name="Braidotti M."/>
            <person name="Ashley E."/>
            <person name="Golser W."/>
            <person name="Kim H."/>
            <person name="Lee S."/>
            <person name="Lin J."/>
            <person name="Dujmic Z."/>
            <person name="Kim W."/>
            <person name="Talag J."/>
            <person name="Zuccolo A."/>
            <person name="Fan C."/>
            <person name="Sebastian A."/>
            <person name="Kramer M."/>
            <person name="Spiegel L."/>
            <person name="Nascimento L."/>
            <person name="Zutavern T."/>
            <person name="Miller B."/>
            <person name="Ambroise C."/>
            <person name="Muller S."/>
            <person name="Spooner W."/>
            <person name="Narechania A."/>
            <person name="Ren L."/>
            <person name="Wei S."/>
            <person name="Kumari S."/>
            <person name="Faga B."/>
            <person name="Levy M.J."/>
            <person name="McMahan L."/>
            <person name="Van Buren P."/>
            <person name="Vaughn M.W."/>
            <person name="Ying K."/>
            <person name="Yeh C.-T."/>
            <person name="Emrich S.J."/>
            <person name="Jia Y."/>
            <person name="Kalyanaraman A."/>
            <person name="Hsia A.-P."/>
            <person name="Barbazuk W.B."/>
            <person name="Baucom R.S."/>
            <person name="Brutnell T.P."/>
            <person name="Carpita N.C."/>
            <person name="Chaparro C."/>
            <person name="Chia J.-M."/>
            <person name="Deragon J.-M."/>
            <person name="Estill J.C."/>
            <person name="Fu Y."/>
            <person name="Jeddeloh J.A."/>
            <person name="Han Y."/>
            <person name="Lee H."/>
            <person name="Li P."/>
            <person name="Lisch D.R."/>
            <person name="Liu S."/>
            <person name="Liu Z."/>
            <person name="Nagel D.H."/>
            <person name="McCann M.C."/>
            <person name="SanMiguel P."/>
            <person name="Myers A.M."/>
            <person name="Nettleton D."/>
            <person name="Nguyen J."/>
            <person name="Penning B.W."/>
            <person name="Ponnala L."/>
            <person name="Schneider K.L."/>
            <person name="Schwartz D.C."/>
            <person name="Sharma A."/>
            <person name="Soderlund C."/>
            <person name="Springer N.M."/>
            <person name="Sun Q."/>
            <person name="Wang H."/>
            <person name="Waterman M."/>
            <person name="Westerman R."/>
            <person name="Wolfgruber T.K."/>
            <person name="Yang L."/>
            <person name="Yu Y."/>
            <person name="Zhang L."/>
            <person name="Zhou S."/>
            <person name="Zhu Q."/>
            <person name="Bennetzen J.L."/>
            <person name="Dawe R.K."/>
            <person name="Jiang J."/>
            <person name="Jiang N."/>
            <person name="Presting G.G."/>
            <person name="Wessler S.R."/>
            <person name="Aluru S."/>
            <person name="Martienssen R.A."/>
            <person name="Clifton S.W."/>
            <person name="McCombie W.R."/>
            <person name="Wing R.A."/>
            <person name="Wilson R.K."/>
        </authorList>
    </citation>
    <scope>NUCLEOTIDE SEQUENCE [LARGE SCALE GENOMIC DNA]</scope>
    <source>
        <strain evidence="2">cv. B73</strain>
    </source>
</reference>
<dbReference type="Proteomes" id="UP000007305">
    <property type="component" value="Chromosome 9"/>
</dbReference>
<organism evidence="1 2">
    <name type="scientific">Zea mays</name>
    <name type="common">Maize</name>
    <dbReference type="NCBI Taxonomy" id="4577"/>
    <lineage>
        <taxon>Eukaryota</taxon>
        <taxon>Viridiplantae</taxon>
        <taxon>Streptophyta</taxon>
        <taxon>Embryophyta</taxon>
        <taxon>Tracheophyta</taxon>
        <taxon>Spermatophyta</taxon>
        <taxon>Magnoliopsida</taxon>
        <taxon>Liliopsida</taxon>
        <taxon>Poales</taxon>
        <taxon>Poaceae</taxon>
        <taxon>PACMAD clade</taxon>
        <taxon>Panicoideae</taxon>
        <taxon>Andropogonodae</taxon>
        <taxon>Andropogoneae</taxon>
        <taxon>Tripsacinae</taxon>
        <taxon>Zea</taxon>
    </lineage>
</organism>
<proteinExistence type="predicted"/>
<name>A0A804R597_MAIZE</name>
<dbReference type="AlphaFoldDB" id="A0A804R597"/>